<accession>A0A8H6S343</accession>
<evidence type="ECO:0000256" key="1">
    <source>
        <dbReference type="SAM" id="MobiDB-lite"/>
    </source>
</evidence>
<protein>
    <recommendedName>
        <fullName evidence="4">F-box domain-containing protein</fullName>
    </recommendedName>
</protein>
<keyword evidence="3" id="KW-1185">Reference proteome</keyword>
<comment type="caution">
    <text evidence="2">The sequence shown here is derived from an EMBL/GenBank/DDBJ whole genome shotgun (WGS) entry which is preliminary data.</text>
</comment>
<dbReference type="Gene3D" id="3.80.10.10">
    <property type="entry name" value="Ribonuclease Inhibitor"/>
    <property type="match status" value="1"/>
</dbReference>
<feature type="compositionally biased region" description="Basic and acidic residues" evidence="1">
    <location>
        <begin position="134"/>
        <end position="144"/>
    </location>
</feature>
<evidence type="ECO:0000313" key="3">
    <source>
        <dbReference type="Proteomes" id="UP000613580"/>
    </source>
</evidence>
<feature type="region of interest" description="Disordered" evidence="1">
    <location>
        <begin position="604"/>
        <end position="630"/>
    </location>
</feature>
<proteinExistence type="predicted"/>
<reference evidence="2" key="1">
    <citation type="submission" date="2020-05" db="EMBL/GenBank/DDBJ databases">
        <title>Mycena genomes resolve the evolution of fungal bioluminescence.</title>
        <authorList>
            <person name="Tsai I.J."/>
        </authorList>
    </citation>
    <scope>NUCLEOTIDE SEQUENCE</scope>
    <source>
        <strain evidence="2">110903Hualien_Pintung</strain>
    </source>
</reference>
<evidence type="ECO:0000313" key="2">
    <source>
        <dbReference type="EMBL" id="KAF7291562.1"/>
    </source>
</evidence>
<sequence length="630" mass="70141">MDFESMLNDDLKTRMTAHVAAGLDPVAAMAKAQAEMLANNPFVPPKDGCPVNDLPPELLAHIFALGCAMEDEENEEDEDEDDGEEWETDEEGSDGEPDEIVNEDEHDGDDDVLMQSPKKHSAPLHAPNSDSDDEEKHDHSHDDEHGEEDEDEEHIVPFQVLVSHVCRNWRSVALSSHTLWTRLRFDGHLKPDAAREWLARANGLPLEISIDCSHAHGPHPDDVHGPVPPPPASMIQVLLDQISGTFTTASSTIEAVVVPEEGAEPPVDPCISIDDLRQILALLIPHVDEWKLFEVNVLRYEYMYIIHETLATLPGAPLLEHLGLYNYEDFGTEDIDHFLPAELAKPFVPFQGNVPKLQSIALWAVHLDWDASLSFLRGLQEIEMAYHTKDVRPKAETFRAMITNSPQLEVLSLCATGPEGDLEISELPALKALVLVDIPQDELKPLINSFILPALDDLTLDLLSDDYTEFVVQLVGPAQGSRRSLLAGLLTLKINALSCNDQAVDLLLAQLESVKRFEINCVGEEERFFNALMKAQPSGKGPMFCPKLEGIRVSGMEGSDLRKLVVERKKMGAPLRMVFISARDYVSKKDEDFLRKNVETYDTYVPSESESDEEEDMDSIGDGDEVMDED</sequence>
<feature type="compositionally biased region" description="Acidic residues" evidence="1">
    <location>
        <begin position="609"/>
        <end position="630"/>
    </location>
</feature>
<name>A0A8H6S343_MYCCL</name>
<dbReference type="AlphaFoldDB" id="A0A8H6S343"/>
<dbReference type="Proteomes" id="UP000613580">
    <property type="component" value="Unassembled WGS sequence"/>
</dbReference>
<feature type="region of interest" description="Disordered" evidence="1">
    <location>
        <begin position="71"/>
        <end position="153"/>
    </location>
</feature>
<gene>
    <name evidence="2" type="ORF">HMN09_01247300</name>
</gene>
<evidence type="ECO:0008006" key="4">
    <source>
        <dbReference type="Google" id="ProtNLM"/>
    </source>
</evidence>
<organism evidence="2 3">
    <name type="scientific">Mycena chlorophos</name>
    <name type="common">Agaric fungus</name>
    <name type="synonym">Agaricus chlorophos</name>
    <dbReference type="NCBI Taxonomy" id="658473"/>
    <lineage>
        <taxon>Eukaryota</taxon>
        <taxon>Fungi</taxon>
        <taxon>Dikarya</taxon>
        <taxon>Basidiomycota</taxon>
        <taxon>Agaricomycotina</taxon>
        <taxon>Agaricomycetes</taxon>
        <taxon>Agaricomycetidae</taxon>
        <taxon>Agaricales</taxon>
        <taxon>Marasmiineae</taxon>
        <taxon>Mycenaceae</taxon>
        <taxon>Mycena</taxon>
    </lineage>
</organism>
<dbReference type="InterPro" id="IPR032675">
    <property type="entry name" value="LRR_dom_sf"/>
</dbReference>
<dbReference type="EMBL" id="JACAZE010000024">
    <property type="protein sequence ID" value="KAF7291562.1"/>
    <property type="molecule type" value="Genomic_DNA"/>
</dbReference>
<feature type="compositionally biased region" description="Acidic residues" evidence="1">
    <location>
        <begin position="71"/>
        <end position="112"/>
    </location>
</feature>
<dbReference type="OrthoDB" id="3341212at2759"/>